<dbReference type="Proteomes" id="UP000601108">
    <property type="component" value="Unassembled WGS sequence"/>
</dbReference>
<dbReference type="RefSeq" id="WP_027412417.1">
    <property type="nucleotide sequence ID" value="NZ_BMWS01000017.1"/>
</dbReference>
<keyword evidence="1" id="KW-0472">Membrane</keyword>
<keyword evidence="3" id="KW-1185">Reference proteome</keyword>
<accession>A0A918JXB9</accession>
<reference evidence="2 3" key="1">
    <citation type="journal article" date="2014" name="Int. J. Syst. Evol. Microbiol.">
        <title>Complete genome sequence of Corynebacterium casei LMG S-19264T (=DSM 44701T), isolated from a smear-ripened cheese.</title>
        <authorList>
            <consortium name="US DOE Joint Genome Institute (JGI-PGF)"/>
            <person name="Walter F."/>
            <person name="Albersmeier A."/>
            <person name="Kalinowski J."/>
            <person name="Ruckert C."/>
        </authorList>
    </citation>
    <scope>NUCLEOTIDE SEQUENCE [LARGE SCALE GENOMIC DNA]</scope>
    <source>
        <strain evidence="2 3">KCTC 12285</strain>
    </source>
</reference>
<feature type="transmembrane region" description="Helical" evidence="1">
    <location>
        <begin position="6"/>
        <end position="27"/>
    </location>
</feature>
<organism evidence="2 3">
    <name type="scientific">Aquimarina muelleri</name>
    <dbReference type="NCBI Taxonomy" id="279356"/>
    <lineage>
        <taxon>Bacteria</taxon>
        <taxon>Pseudomonadati</taxon>
        <taxon>Bacteroidota</taxon>
        <taxon>Flavobacteriia</taxon>
        <taxon>Flavobacteriales</taxon>
        <taxon>Flavobacteriaceae</taxon>
        <taxon>Aquimarina</taxon>
    </lineage>
</organism>
<evidence type="ECO:0000313" key="2">
    <source>
        <dbReference type="EMBL" id="GGX23520.1"/>
    </source>
</evidence>
<keyword evidence="1" id="KW-0812">Transmembrane</keyword>
<evidence type="ECO:0000313" key="3">
    <source>
        <dbReference type="Proteomes" id="UP000601108"/>
    </source>
</evidence>
<name>A0A918JXB9_9FLAO</name>
<dbReference type="EMBL" id="BMWS01000017">
    <property type="protein sequence ID" value="GGX23520.1"/>
    <property type="molecule type" value="Genomic_DNA"/>
</dbReference>
<gene>
    <name evidence="2" type="ORF">GCM10007384_25910</name>
</gene>
<dbReference type="AlphaFoldDB" id="A0A918JXB9"/>
<protein>
    <submittedName>
        <fullName evidence="2">Uncharacterized protein</fullName>
    </submittedName>
</protein>
<sequence length="91" mass="10619">MNLQKLDGEIILRVIVIFIIGVVYGILDRRKFKATYGDKETLICLDVIIIDETVEYFKENIDQKLIVLERALDTTKKWNLKHAMGDKFNAF</sequence>
<proteinExistence type="predicted"/>
<evidence type="ECO:0000256" key="1">
    <source>
        <dbReference type="SAM" id="Phobius"/>
    </source>
</evidence>
<comment type="caution">
    <text evidence="2">The sequence shown here is derived from an EMBL/GenBank/DDBJ whole genome shotgun (WGS) entry which is preliminary data.</text>
</comment>
<keyword evidence="1" id="KW-1133">Transmembrane helix</keyword>